<protein>
    <submittedName>
        <fullName evidence="4">Uncharacterized protein</fullName>
    </submittedName>
</protein>
<dbReference type="EMBL" id="JBHUOF010000004">
    <property type="protein sequence ID" value="MFD2798459.1"/>
    <property type="molecule type" value="Genomic_DNA"/>
</dbReference>
<evidence type="ECO:0000256" key="2">
    <source>
        <dbReference type="SAM" id="Phobius"/>
    </source>
</evidence>
<keyword evidence="5" id="KW-1185">Reference proteome</keyword>
<keyword evidence="2" id="KW-1133">Transmembrane helix</keyword>
<feature type="signal peptide" evidence="3">
    <location>
        <begin position="1"/>
        <end position="21"/>
    </location>
</feature>
<evidence type="ECO:0000256" key="1">
    <source>
        <dbReference type="SAM" id="MobiDB-lite"/>
    </source>
</evidence>
<evidence type="ECO:0000256" key="3">
    <source>
        <dbReference type="SAM" id="SignalP"/>
    </source>
</evidence>
<comment type="caution">
    <text evidence="4">The sequence shown here is derived from an EMBL/GenBank/DDBJ whole genome shotgun (WGS) entry which is preliminary data.</text>
</comment>
<keyword evidence="3" id="KW-0732">Signal</keyword>
<keyword evidence="2" id="KW-0472">Membrane</keyword>
<proteinExistence type="predicted"/>
<sequence length="553" mass="56405">MRRRLPRAVALPITAAVLVMAATPAAGQTIPTTPTPEPADPGQPPISAPLVPKGKAIGEAGTALGMVRLLPESVPTSAILPGAGEVQPKQSALEGGFGLSSAQADSESYLTYERSIASASPAGISIAGHSPSTPGSVTQTALPDNPEPVSSGINAPDNPLLNISALNGTAHARWSETLGPCVGTIADATTSTASLSLLNVVPTMPDLSQLTKASEELRNALSDMGSLPSLGGLLSGVQQNNAKPKADGTGALLSAPNTLSTRSTVRLVDIPGSERKAVESVSTMQVADINILKGTPLGLTVKVVSQPTLRVVSTGDEKTSTVEYTAPVLAVERNGKELFRLDAANPTADIPVGVPLPDLQQVPGFQQVKDAPVIGGAAELVTGGIKQLTGAAAQRVLDLGVLRLGIAELDKKGSVQTEPFQGYQIGASARLFDLQILPTKALKDALPAEAAEKLPSSLAQVSLGEQVARAYAPEGGVDCSAPEKPAAPAPPAGGEQPPAGPDKLAQTSGAYSAVPMFWTGTAMLLIGVVLVAGIPTRRRPEPATLKPSPRPRE</sequence>
<feature type="region of interest" description="Disordered" evidence="1">
    <location>
        <begin position="28"/>
        <end position="48"/>
    </location>
</feature>
<gene>
    <name evidence="4" type="ORF">ACFS2C_03530</name>
</gene>
<feature type="compositionally biased region" description="Pro residues" evidence="1">
    <location>
        <begin position="33"/>
        <end position="47"/>
    </location>
</feature>
<evidence type="ECO:0000313" key="5">
    <source>
        <dbReference type="Proteomes" id="UP001597478"/>
    </source>
</evidence>
<accession>A0ABW5W3E4</accession>
<name>A0ABW5W3E4_9PSEU</name>
<evidence type="ECO:0000313" key="4">
    <source>
        <dbReference type="EMBL" id="MFD2798459.1"/>
    </source>
</evidence>
<dbReference type="Proteomes" id="UP001597478">
    <property type="component" value="Unassembled WGS sequence"/>
</dbReference>
<keyword evidence="2" id="KW-0812">Transmembrane</keyword>
<reference evidence="5" key="1">
    <citation type="journal article" date="2019" name="Int. J. Syst. Evol. Microbiol.">
        <title>The Global Catalogue of Microorganisms (GCM) 10K type strain sequencing project: providing services to taxonomists for standard genome sequencing and annotation.</title>
        <authorList>
            <consortium name="The Broad Institute Genomics Platform"/>
            <consortium name="The Broad Institute Genome Sequencing Center for Infectious Disease"/>
            <person name="Wu L."/>
            <person name="Ma J."/>
        </authorList>
    </citation>
    <scope>NUCLEOTIDE SEQUENCE [LARGE SCALE GENOMIC DNA]</scope>
    <source>
        <strain evidence="5">IBRC-M 10906</strain>
    </source>
</reference>
<dbReference type="RefSeq" id="WP_377389287.1">
    <property type="nucleotide sequence ID" value="NZ_JBHSAN010000017.1"/>
</dbReference>
<feature type="chain" id="PRO_5047502837" evidence="3">
    <location>
        <begin position="22"/>
        <end position="553"/>
    </location>
</feature>
<organism evidence="4 5">
    <name type="scientific">Prauserella oleivorans</name>
    <dbReference type="NCBI Taxonomy" id="1478153"/>
    <lineage>
        <taxon>Bacteria</taxon>
        <taxon>Bacillati</taxon>
        <taxon>Actinomycetota</taxon>
        <taxon>Actinomycetes</taxon>
        <taxon>Pseudonocardiales</taxon>
        <taxon>Pseudonocardiaceae</taxon>
        <taxon>Prauserella</taxon>
    </lineage>
</organism>
<feature type="region of interest" description="Disordered" evidence="1">
    <location>
        <begin position="475"/>
        <end position="506"/>
    </location>
</feature>
<feature type="transmembrane region" description="Helical" evidence="2">
    <location>
        <begin position="516"/>
        <end position="536"/>
    </location>
</feature>